<name>A0A2J6WG81_9BACT</name>
<keyword evidence="8" id="KW-0479">Metal-binding</keyword>
<evidence type="ECO:0000256" key="10">
    <source>
        <dbReference type="ARBA" id="ARBA00022777"/>
    </source>
</evidence>
<evidence type="ECO:0000256" key="16">
    <source>
        <dbReference type="RuleBase" id="RU000504"/>
    </source>
</evidence>
<dbReference type="AlphaFoldDB" id="A0A2J6WG81"/>
<dbReference type="GO" id="GO:0030955">
    <property type="term" value="F:potassium ion binding"/>
    <property type="evidence" value="ECO:0007669"/>
    <property type="project" value="UniProtKB-UniRule"/>
</dbReference>
<comment type="similarity">
    <text evidence="4 16">Belongs to the pyruvate kinase family.</text>
</comment>
<evidence type="ECO:0000256" key="9">
    <source>
        <dbReference type="ARBA" id="ARBA00022741"/>
    </source>
</evidence>
<evidence type="ECO:0000259" key="17">
    <source>
        <dbReference type="Pfam" id="PF00224"/>
    </source>
</evidence>
<dbReference type="NCBIfam" id="NF004978">
    <property type="entry name" value="PRK06354.1"/>
    <property type="match status" value="1"/>
</dbReference>
<dbReference type="InterPro" id="IPR015795">
    <property type="entry name" value="Pyrv_Knase_C"/>
</dbReference>
<evidence type="ECO:0000256" key="11">
    <source>
        <dbReference type="ARBA" id="ARBA00022840"/>
    </source>
</evidence>
<dbReference type="SUPFAM" id="SSF50800">
    <property type="entry name" value="PK beta-barrel domain-like"/>
    <property type="match status" value="1"/>
</dbReference>
<dbReference type="PRINTS" id="PR01050">
    <property type="entry name" value="PYRUVTKNASE"/>
</dbReference>
<evidence type="ECO:0000256" key="6">
    <source>
        <dbReference type="ARBA" id="ARBA00018587"/>
    </source>
</evidence>
<dbReference type="NCBIfam" id="NF004491">
    <property type="entry name" value="PRK05826.1"/>
    <property type="match status" value="1"/>
</dbReference>
<keyword evidence="7 16" id="KW-0808">Transferase</keyword>
<keyword evidence="13 16" id="KW-0324">Glycolysis</keyword>
<dbReference type="Pfam" id="PF02887">
    <property type="entry name" value="PK_C"/>
    <property type="match status" value="1"/>
</dbReference>
<dbReference type="Proteomes" id="UP000242881">
    <property type="component" value="Unassembled WGS sequence"/>
</dbReference>
<evidence type="ECO:0000256" key="12">
    <source>
        <dbReference type="ARBA" id="ARBA00022842"/>
    </source>
</evidence>
<comment type="caution">
    <text evidence="19">The sequence shown here is derived from an EMBL/GenBank/DDBJ whole genome shotgun (WGS) entry which is preliminary data.</text>
</comment>
<dbReference type="InterPro" id="IPR040442">
    <property type="entry name" value="Pyrv_kinase-like_dom_sf"/>
</dbReference>
<keyword evidence="9" id="KW-0547">Nucleotide-binding</keyword>
<accession>A0A2J6WG81</accession>
<dbReference type="GO" id="GO:0004743">
    <property type="term" value="F:pyruvate kinase activity"/>
    <property type="evidence" value="ECO:0007669"/>
    <property type="project" value="UniProtKB-UniRule"/>
</dbReference>
<dbReference type="FunFam" id="3.20.20.60:FF:000025">
    <property type="entry name" value="Pyruvate kinase"/>
    <property type="match status" value="1"/>
</dbReference>
<dbReference type="NCBIfam" id="TIGR01064">
    <property type="entry name" value="pyruv_kin"/>
    <property type="match status" value="1"/>
</dbReference>
<keyword evidence="11" id="KW-0067">ATP-binding</keyword>
<evidence type="ECO:0000256" key="5">
    <source>
        <dbReference type="ARBA" id="ARBA00012142"/>
    </source>
</evidence>
<dbReference type="GO" id="GO:0016301">
    <property type="term" value="F:kinase activity"/>
    <property type="evidence" value="ECO:0007669"/>
    <property type="project" value="UniProtKB-KW"/>
</dbReference>
<dbReference type="InterPro" id="IPR036918">
    <property type="entry name" value="Pyrv_Knase_C_sf"/>
</dbReference>
<sequence>MKKTKIVATLGPASNDENMIVSLIKEGVDIFRLNFSHGDHFSHLENLQKIRKLSAIAGKFIGVLQDLGGPKIRLTEVEEPFDIHSGEKISIKKSLTTSTREHLAINHPEILKSIKVGSRIYIADGLIRLEVEKITDDLIHTVVLVGGRISSRKGVNFPDISLDIPAITDKDKEDVLFAIKNEFEFIAISFVKRKEDVLELKEFIRQNGGDIPIIAKIEKHEAIKDIDGIIEVSDGIMVARGDLGVEIELEKVPVIQKMIIRKANEKNKPVITATQMLNSMVNLPRPTRAEVSDVANAVLDGTDAVMLSDETAAGKYPLESVRVMKKTIIEAEKIYEYHKTRKIEGGYAIPFSATELSKYTGIDKLVVFTSTGASAIRTSYFRPKADIIANVTDIKVARKLSIVWGVTPNMLVIKSDDIDGLISDFLEKATEDGILKKGEKIIAVMGYPAGVPGSTNLLRIIEV</sequence>
<dbReference type="InterPro" id="IPR015813">
    <property type="entry name" value="Pyrv/PenolPyrv_kinase-like_dom"/>
</dbReference>
<dbReference type="EMBL" id="PNIN01000076">
    <property type="protein sequence ID" value="PMP69348.1"/>
    <property type="molecule type" value="Genomic_DNA"/>
</dbReference>
<reference evidence="19 20" key="1">
    <citation type="submission" date="2018-01" db="EMBL/GenBank/DDBJ databases">
        <title>Metagenomic assembled genomes from two thermal pools in the Uzon Caldera, Kamchatka, Russia.</title>
        <authorList>
            <person name="Wilkins L."/>
            <person name="Ettinger C."/>
        </authorList>
    </citation>
    <scope>NUCLEOTIDE SEQUENCE [LARGE SCALE GENOMIC DNA]</scope>
    <source>
        <strain evidence="19">ZAV-05</strain>
    </source>
</reference>
<dbReference type="SUPFAM" id="SSF51621">
    <property type="entry name" value="Phosphoenolpyruvate/pyruvate domain"/>
    <property type="match status" value="1"/>
</dbReference>
<feature type="domain" description="Pyruvate kinase barrel" evidence="17">
    <location>
        <begin position="1"/>
        <end position="321"/>
    </location>
</feature>
<organism evidence="19 20">
    <name type="scientific">Calditerrivibrio nitroreducens</name>
    <dbReference type="NCBI Taxonomy" id="477976"/>
    <lineage>
        <taxon>Bacteria</taxon>
        <taxon>Pseudomonadati</taxon>
        <taxon>Deferribacterota</taxon>
        <taxon>Deferribacteres</taxon>
        <taxon>Deferribacterales</taxon>
        <taxon>Calditerrivibrionaceae</taxon>
    </lineage>
</organism>
<dbReference type="InterPro" id="IPR018209">
    <property type="entry name" value="Pyrv_Knase_AS"/>
</dbReference>
<dbReference type="GO" id="GO:0005524">
    <property type="term" value="F:ATP binding"/>
    <property type="evidence" value="ECO:0007669"/>
    <property type="project" value="UniProtKB-KW"/>
</dbReference>
<protein>
    <recommendedName>
        <fullName evidence="6 15">Pyruvate kinase</fullName>
        <ecNumber evidence="5 15">2.7.1.40</ecNumber>
    </recommendedName>
</protein>
<gene>
    <name evidence="19" type="primary">pyk</name>
    <name evidence="19" type="ORF">C0187_07310</name>
</gene>
<dbReference type="PROSITE" id="PS00110">
    <property type="entry name" value="PYRUVATE_KINASE"/>
    <property type="match status" value="1"/>
</dbReference>
<dbReference type="InterPro" id="IPR001697">
    <property type="entry name" value="Pyr_Knase"/>
</dbReference>
<keyword evidence="12 16" id="KW-0460">Magnesium</keyword>
<dbReference type="PANTHER" id="PTHR11817">
    <property type="entry name" value="PYRUVATE KINASE"/>
    <property type="match status" value="1"/>
</dbReference>
<dbReference type="EC" id="2.7.1.40" evidence="5 15"/>
<evidence type="ECO:0000259" key="18">
    <source>
        <dbReference type="Pfam" id="PF02887"/>
    </source>
</evidence>
<dbReference type="SUPFAM" id="SSF52935">
    <property type="entry name" value="PK C-terminal domain-like"/>
    <property type="match status" value="1"/>
</dbReference>
<comment type="cofactor">
    <cofactor evidence="2">
        <name>K(+)</name>
        <dbReference type="ChEBI" id="CHEBI:29103"/>
    </cofactor>
</comment>
<evidence type="ECO:0000256" key="7">
    <source>
        <dbReference type="ARBA" id="ARBA00022679"/>
    </source>
</evidence>
<dbReference type="Gene3D" id="3.40.1380.20">
    <property type="entry name" value="Pyruvate kinase, C-terminal domain"/>
    <property type="match status" value="1"/>
</dbReference>
<dbReference type="UniPathway" id="UPA00109">
    <property type="reaction ID" value="UER00188"/>
</dbReference>
<evidence type="ECO:0000256" key="1">
    <source>
        <dbReference type="ARBA" id="ARBA00001946"/>
    </source>
</evidence>
<feature type="domain" description="Pyruvate kinase C-terminal" evidence="18">
    <location>
        <begin position="349"/>
        <end position="461"/>
    </location>
</feature>
<comment type="pathway">
    <text evidence="3 16">Carbohydrate degradation; glycolysis; pyruvate from D-glyceraldehyde 3-phosphate: step 5/5.</text>
</comment>
<evidence type="ECO:0000256" key="15">
    <source>
        <dbReference type="NCBIfam" id="TIGR01064"/>
    </source>
</evidence>
<dbReference type="Gene3D" id="2.40.33.10">
    <property type="entry name" value="PK beta-barrel domain-like"/>
    <property type="match status" value="1"/>
</dbReference>
<comment type="catalytic activity">
    <reaction evidence="16">
        <text>pyruvate + ATP = phosphoenolpyruvate + ADP + H(+)</text>
        <dbReference type="Rhea" id="RHEA:18157"/>
        <dbReference type="ChEBI" id="CHEBI:15361"/>
        <dbReference type="ChEBI" id="CHEBI:15378"/>
        <dbReference type="ChEBI" id="CHEBI:30616"/>
        <dbReference type="ChEBI" id="CHEBI:58702"/>
        <dbReference type="ChEBI" id="CHEBI:456216"/>
        <dbReference type="EC" id="2.7.1.40"/>
    </reaction>
</comment>
<dbReference type="InterPro" id="IPR015793">
    <property type="entry name" value="Pyrv_Knase_brl"/>
</dbReference>
<evidence type="ECO:0000256" key="3">
    <source>
        <dbReference type="ARBA" id="ARBA00004997"/>
    </source>
</evidence>
<evidence type="ECO:0000256" key="13">
    <source>
        <dbReference type="ARBA" id="ARBA00023152"/>
    </source>
</evidence>
<evidence type="ECO:0000256" key="8">
    <source>
        <dbReference type="ARBA" id="ARBA00022723"/>
    </source>
</evidence>
<evidence type="ECO:0000256" key="2">
    <source>
        <dbReference type="ARBA" id="ARBA00001958"/>
    </source>
</evidence>
<evidence type="ECO:0000313" key="19">
    <source>
        <dbReference type="EMBL" id="PMP69348.1"/>
    </source>
</evidence>
<dbReference type="Pfam" id="PF00224">
    <property type="entry name" value="PK"/>
    <property type="match status" value="1"/>
</dbReference>
<evidence type="ECO:0000256" key="4">
    <source>
        <dbReference type="ARBA" id="ARBA00008663"/>
    </source>
</evidence>
<dbReference type="GO" id="GO:0000287">
    <property type="term" value="F:magnesium ion binding"/>
    <property type="evidence" value="ECO:0007669"/>
    <property type="project" value="UniProtKB-UniRule"/>
</dbReference>
<evidence type="ECO:0000256" key="14">
    <source>
        <dbReference type="ARBA" id="ARBA00023317"/>
    </source>
</evidence>
<keyword evidence="10 16" id="KW-0418">Kinase</keyword>
<evidence type="ECO:0000313" key="20">
    <source>
        <dbReference type="Proteomes" id="UP000242881"/>
    </source>
</evidence>
<dbReference type="InterPro" id="IPR011037">
    <property type="entry name" value="Pyrv_Knase-like_insert_dom_sf"/>
</dbReference>
<keyword evidence="14 19" id="KW-0670">Pyruvate</keyword>
<dbReference type="InterPro" id="IPR015806">
    <property type="entry name" value="Pyrv_Knase_insert_dom_sf"/>
</dbReference>
<proteinExistence type="inferred from homology"/>
<dbReference type="FunFam" id="2.40.33.10:FF:000001">
    <property type="entry name" value="Pyruvate kinase"/>
    <property type="match status" value="1"/>
</dbReference>
<dbReference type="Gene3D" id="3.20.20.60">
    <property type="entry name" value="Phosphoenolpyruvate-binding domains"/>
    <property type="match status" value="1"/>
</dbReference>
<dbReference type="RefSeq" id="WP_424605009.1">
    <property type="nucleotide sequence ID" value="NZ_JBNAVA010000002.1"/>
</dbReference>
<comment type="cofactor">
    <cofactor evidence="1">
        <name>Mg(2+)</name>
        <dbReference type="ChEBI" id="CHEBI:18420"/>
    </cofactor>
</comment>